<dbReference type="EMBL" id="CP017560">
    <property type="protein sequence ID" value="AOV07520.1"/>
    <property type="molecule type" value="Genomic_DNA"/>
</dbReference>
<dbReference type="Pfam" id="PF09602">
    <property type="entry name" value="PhaP_Bmeg"/>
    <property type="match status" value="1"/>
</dbReference>
<dbReference type="AlphaFoldDB" id="A0A1D8JFN3"/>
<name>A0A1D8JFN3_9BACL</name>
<evidence type="ECO:0000256" key="1">
    <source>
        <dbReference type="SAM" id="Coils"/>
    </source>
</evidence>
<dbReference type="RefSeq" id="WP_075527651.1">
    <property type="nucleotide sequence ID" value="NZ_CP017560.1"/>
</dbReference>
<dbReference type="Proteomes" id="UP000185746">
    <property type="component" value="Chromosome"/>
</dbReference>
<feature type="coiled-coil region" evidence="1">
    <location>
        <begin position="137"/>
        <end position="164"/>
    </location>
</feature>
<organism evidence="2 3">
    <name type="scientific">Sporosarcina ureilytica</name>
    <dbReference type="NCBI Taxonomy" id="298596"/>
    <lineage>
        <taxon>Bacteria</taxon>
        <taxon>Bacillati</taxon>
        <taxon>Bacillota</taxon>
        <taxon>Bacilli</taxon>
        <taxon>Bacillales</taxon>
        <taxon>Caryophanaceae</taxon>
        <taxon>Sporosarcina</taxon>
    </lineage>
</organism>
<gene>
    <name evidence="2" type="ORF">BI350_08225</name>
</gene>
<reference evidence="2 3" key="1">
    <citation type="submission" date="2016-09" db="EMBL/GenBank/DDBJ databases">
        <title>Complete genome sequence of the Lysinibacillus sphaericus LMG 22257, a specie of Bacillus with ureolytic activity that can effectively biodeposit calcium carbonate.</title>
        <authorList>
            <person name="Yan W."/>
        </authorList>
    </citation>
    <scope>NUCLEOTIDE SEQUENCE [LARGE SCALE GENOMIC DNA]</scope>
    <source>
        <strain evidence="2 3">LMG 22257</strain>
    </source>
</reference>
<protein>
    <recommendedName>
        <fullName evidence="4">Polyhydroxyalkanoic acid inclusion protein PhaP</fullName>
    </recommendedName>
</protein>
<evidence type="ECO:0000313" key="2">
    <source>
        <dbReference type="EMBL" id="AOV07520.1"/>
    </source>
</evidence>
<keyword evidence="1" id="KW-0175">Coiled coil</keyword>
<dbReference type="KEGG" id="surl:BI350_08225"/>
<evidence type="ECO:0008006" key="4">
    <source>
        <dbReference type="Google" id="ProtNLM"/>
    </source>
</evidence>
<dbReference type="InterPro" id="IPR011728">
    <property type="entry name" value="PhaP_Bmeg"/>
</dbReference>
<keyword evidence="3" id="KW-1185">Reference proteome</keyword>
<accession>A0A1D8JFN3</accession>
<evidence type="ECO:0000313" key="3">
    <source>
        <dbReference type="Proteomes" id="UP000185746"/>
    </source>
</evidence>
<proteinExistence type="predicted"/>
<sequence>MTKKVVENEQQQAVTGVEAIWDSWLNSFKSLQGVQNDIEKKSLEVFAYQRDLLEAARKSLYTAENESKKMAEEWNEKLEGIVKSAEKNQSELSSSWLSAVKEINEKALALSWNPSHSLFDLFSQTQDQLEATVKEAMKQQDKGRDEALKQIEGLTEQVKKTHKEILETVSV</sequence>